<evidence type="ECO:0000313" key="1">
    <source>
        <dbReference type="EMBL" id="KAF7234485.1"/>
    </source>
</evidence>
<comment type="caution">
    <text evidence="1">The sequence shown here is derived from an EMBL/GenBank/DDBJ whole genome shotgun (WGS) entry which is preliminary data.</text>
</comment>
<gene>
    <name evidence="1" type="ORF">EG68_11849</name>
</gene>
<sequence length="134" mass="14605">MLTAVSVARDCEIIDELDRIIIAFVKPPPKSDSADVVLNGLSDAAGDATNPVNPTGSTQQEQQHALILISLNQLNGVWPTGSNEPYGFTATQDHLLVEIHYAKDIHKLVTEVTVTSDGVNGWRNQRFQNRRGDG</sequence>
<keyword evidence="2" id="KW-1185">Reference proteome</keyword>
<dbReference type="Proteomes" id="UP000822476">
    <property type="component" value="Unassembled WGS sequence"/>
</dbReference>
<name>A0A8S9YKZ5_9TREM</name>
<proteinExistence type="predicted"/>
<accession>A0A8S9YKZ5</accession>
<dbReference type="AlphaFoldDB" id="A0A8S9YKZ5"/>
<evidence type="ECO:0000313" key="2">
    <source>
        <dbReference type="Proteomes" id="UP000822476"/>
    </source>
</evidence>
<dbReference type="EMBL" id="JTDE01009337">
    <property type="protein sequence ID" value="KAF7234485.1"/>
    <property type="molecule type" value="Genomic_DNA"/>
</dbReference>
<organism evidence="1 2">
    <name type="scientific">Paragonimus skrjabini miyazakii</name>
    <dbReference type="NCBI Taxonomy" id="59628"/>
    <lineage>
        <taxon>Eukaryota</taxon>
        <taxon>Metazoa</taxon>
        <taxon>Spiralia</taxon>
        <taxon>Lophotrochozoa</taxon>
        <taxon>Platyhelminthes</taxon>
        <taxon>Trematoda</taxon>
        <taxon>Digenea</taxon>
        <taxon>Plagiorchiida</taxon>
        <taxon>Troglotremata</taxon>
        <taxon>Troglotrematidae</taxon>
        <taxon>Paragonimus</taxon>
    </lineage>
</organism>
<reference evidence="1" key="1">
    <citation type="submission" date="2019-07" db="EMBL/GenBank/DDBJ databases">
        <title>Annotation for the trematode Paragonimus miyazaki's.</title>
        <authorList>
            <person name="Choi Y.-J."/>
        </authorList>
    </citation>
    <scope>NUCLEOTIDE SEQUENCE</scope>
    <source>
        <strain evidence="1">Japan</strain>
    </source>
</reference>
<dbReference type="OrthoDB" id="6320185at2759"/>
<protein>
    <submittedName>
        <fullName evidence="1">Uncharacterized protein</fullName>
    </submittedName>
</protein>